<dbReference type="RefSeq" id="WP_021831503.1">
    <property type="nucleotide sequence ID" value="NZ_CAQK01000689.1"/>
</dbReference>
<reference evidence="8 9" key="2">
    <citation type="submission" date="2013-09" db="EMBL/GenBank/DDBJ databases">
        <title>Whole genome comparison of six Crocosphaera watsonii strains with differing phenotypes.</title>
        <authorList>
            <person name="Bench S.R."/>
            <person name="Heller P."/>
            <person name="Frank I."/>
            <person name="Arciniega M."/>
            <person name="Shilova I.N."/>
            <person name="Zehr J.P."/>
        </authorList>
    </citation>
    <scope>NUCLEOTIDE SEQUENCE [LARGE SCALE GENOMIC DNA]</scope>
    <source>
        <strain evidence="8 9">WH 8502</strain>
    </source>
</reference>
<sequence>MKRRDLIKNLEKMGCIFVRHGWKHDWYQNPKTKISQHIPRHREIKEQLAKHIIKMLTDNENSNG</sequence>
<keyword evidence="2" id="KW-1277">Toxin-antitoxin system</keyword>
<dbReference type="Proteomes" id="UP000018348">
    <property type="component" value="Unassembled WGS sequence"/>
</dbReference>
<protein>
    <recommendedName>
        <fullName evidence="10">YcfA family protein</fullName>
    </recommendedName>
</protein>
<evidence type="ECO:0000313" key="8">
    <source>
        <dbReference type="EMBL" id="CCQ52641.1"/>
    </source>
</evidence>
<dbReference type="GO" id="GO:0016787">
    <property type="term" value="F:hydrolase activity"/>
    <property type="evidence" value="ECO:0007669"/>
    <property type="project" value="UniProtKB-KW"/>
</dbReference>
<evidence type="ECO:0000256" key="7">
    <source>
        <dbReference type="ARBA" id="ARBA00023016"/>
    </source>
</evidence>
<reference evidence="8 9" key="1">
    <citation type="submission" date="2013-01" db="EMBL/GenBank/DDBJ databases">
        <authorList>
            <person name="Bench S."/>
        </authorList>
    </citation>
    <scope>NUCLEOTIDE SEQUENCE [LARGE SCALE GENOMIC DNA]</scope>
    <source>
        <strain evidence="8 9">WH 8502</strain>
    </source>
</reference>
<keyword evidence="3" id="KW-0540">Nuclease</keyword>
<dbReference type="GO" id="GO:0004519">
    <property type="term" value="F:endonuclease activity"/>
    <property type="evidence" value="ECO:0007669"/>
    <property type="project" value="UniProtKB-KW"/>
</dbReference>
<comment type="caution">
    <text evidence="8">The sequence shown here is derived from an EMBL/GenBank/DDBJ whole genome shotgun (WGS) entry which is preliminary data.</text>
</comment>
<evidence type="ECO:0000256" key="6">
    <source>
        <dbReference type="ARBA" id="ARBA00022884"/>
    </source>
</evidence>
<dbReference type="AlphaFoldDB" id="T2IGK5"/>
<proteinExistence type="inferred from homology"/>
<evidence type="ECO:0000256" key="3">
    <source>
        <dbReference type="ARBA" id="ARBA00022722"/>
    </source>
</evidence>
<evidence type="ECO:0000256" key="4">
    <source>
        <dbReference type="ARBA" id="ARBA00022759"/>
    </source>
</evidence>
<evidence type="ECO:0000256" key="2">
    <source>
        <dbReference type="ARBA" id="ARBA00022649"/>
    </source>
</evidence>
<comment type="similarity">
    <text evidence="1">Belongs to the HicA mRNA interferase family.</text>
</comment>
<evidence type="ECO:0008006" key="10">
    <source>
        <dbReference type="Google" id="ProtNLM"/>
    </source>
</evidence>
<evidence type="ECO:0000256" key="1">
    <source>
        <dbReference type="ARBA" id="ARBA00006620"/>
    </source>
</evidence>
<keyword evidence="6" id="KW-0694">RNA-binding</keyword>
<dbReference type="Pfam" id="PF07927">
    <property type="entry name" value="HicA_toxin"/>
    <property type="match status" value="1"/>
</dbReference>
<keyword evidence="5" id="KW-0378">Hydrolase</keyword>
<dbReference type="InterPro" id="IPR012933">
    <property type="entry name" value="HicA_mRNA_interferase"/>
</dbReference>
<dbReference type="SUPFAM" id="SSF54786">
    <property type="entry name" value="YcfA/nrd intein domain"/>
    <property type="match status" value="1"/>
</dbReference>
<evidence type="ECO:0000256" key="5">
    <source>
        <dbReference type="ARBA" id="ARBA00022801"/>
    </source>
</evidence>
<evidence type="ECO:0000313" key="9">
    <source>
        <dbReference type="Proteomes" id="UP000018348"/>
    </source>
</evidence>
<dbReference type="EMBL" id="CAQK01000689">
    <property type="protein sequence ID" value="CCQ52641.1"/>
    <property type="molecule type" value="Genomic_DNA"/>
</dbReference>
<gene>
    <name evidence="8" type="ORF">CWATWH8502_932</name>
</gene>
<dbReference type="InterPro" id="IPR038570">
    <property type="entry name" value="HicA_sf"/>
</dbReference>
<keyword evidence="7" id="KW-0346">Stress response</keyword>
<name>T2IGK5_CROWT</name>
<accession>T2IGK5</accession>
<dbReference type="Gene3D" id="3.30.920.30">
    <property type="entry name" value="Hypothetical protein"/>
    <property type="match status" value="1"/>
</dbReference>
<organism evidence="8 9">
    <name type="scientific">Crocosphaera watsonii WH 8502</name>
    <dbReference type="NCBI Taxonomy" id="423474"/>
    <lineage>
        <taxon>Bacteria</taxon>
        <taxon>Bacillati</taxon>
        <taxon>Cyanobacteriota</taxon>
        <taxon>Cyanophyceae</taxon>
        <taxon>Oscillatoriophycideae</taxon>
        <taxon>Chroococcales</taxon>
        <taxon>Aphanothecaceae</taxon>
        <taxon>Crocosphaera</taxon>
    </lineage>
</organism>
<keyword evidence="4" id="KW-0255">Endonuclease</keyword>
<dbReference type="GO" id="GO:0003729">
    <property type="term" value="F:mRNA binding"/>
    <property type="evidence" value="ECO:0007669"/>
    <property type="project" value="InterPro"/>
</dbReference>